<evidence type="ECO:0000313" key="4">
    <source>
        <dbReference type="EMBL" id="CAI3983857.1"/>
    </source>
</evidence>
<evidence type="ECO:0000313" key="7">
    <source>
        <dbReference type="Proteomes" id="UP001152797"/>
    </source>
</evidence>
<evidence type="ECO:0000256" key="2">
    <source>
        <dbReference type="PROSITE-ProRule" id="PRU00708"/>
    </source>
</evidence>
<dbReference type="InterPro" id="IPR011990">
    <property type="entry name" value="TPR-like_helical_dom_sf"/>
</dbReference>
<dbReference type="PANTHER" id="PTHR47936">
    <property type="entry name" value="PPR_LONG DOMAIN-CONTAINING PROTEIN"/>
    <property type="match status" value="1"/>
</dbReference>
<dbReference type="InterPro" id="IPR002885">
    <property type="entry name" value="PPR_rpt"/>
</dbReference>
<dbReference type="OrthoDB" id="437550at2759"/>
<comment type="caution">
    <text evidence="4">The sequence shown here is derived from an EMBL/GenBank/DDBJ whole genome shotgun (WGS) entry which is preliminary data.</text>
</comment>
<dbReference type="EMBL" id="CAMXCT020000840">
    <property type="protein sequence ID" value="CAL1137232.1"/>
    <property type="molecule type" value="Genomic_DNA"/>
</dbReference>
<feature type="region of interest" description="Disordered" evidence="3">
    <location>
        <begin position="478"/>
        <end position="498"/>
    </location>
</feature>
<keyword evidence="1" id="KW-0677">Repeat</keyword>
<reference evidence="4" key="1">
    <citation type="submission" date="2022-10" db="EMBL/GenBank/DDBJ databases">
        <authorList>
            <person name="Chen Y."/>
            <person name="Dougan E. K."/>
            <person name="Chan C."/>
            <person name="Rhodes N."/>
            <person name="Thang M."/>
        </authorList>
    </citation>
    <scope>NUCLEOTIDE SEQUENCE</scope>
</reference>
<dbReference type="PANTHER" id="PTHR47936:SF1">
    <property type="entry name" value="PENTATRICOPEPTIDE REPEAT-CONTAINING PROTEIN GUN1, CHLOROPLASTIC"/>
    <property type="match status" value="1"/>
</dbReference>
<evidence type="ECO:0000313" key="6">
    <source>
        <dbReference type="EMBL" id="CAL4771169.1"/>
    </source>
</evidence>
<dbReference type="PROSITE" id="PS51375">
    <property type="entry name" value="PPR"/>
    <property type="match status" value="1"/>
</dbReference>
<sequence length="736" mass="82068">MTFRRRWHSAKNQKIWVSGILWGSQVKDVEVVSSTCTGKTCERSSNWQMAIGLLAQMRRKRIQKNLIAFDSAISEKGWRRALLLFSEIKFTGVWGSFDLDSQVDQPGCPHQLLMSLRSWGWIQHLLAEMQAIWVKQDILSYNLASSSYGRKSEWQRAEDILSQLQHRGMKVQVVTVGALLSAYEVVDLWKSALHLATSKLSHLVDVVAVNAVTSAMLHWPKAMHLQMGNLSRVGQNALLAKVDRWQITLQLLKGMQRRVDQVAFNTSLDVLKVSWIHALSLLWKMSQVLLQMDVLSVNAVSRRSSEGMIAGSLFLDRSWKMWEDLSVGTVGIAATQRPPAMPRIRQLGRLEKERQGDPSGTYQLGKPKRSKVNGKAHAQCRTPAVIPGAATPRNDLPQYRTPWSCDVVGKQTPVVDHRPMAEGKCTQNYHVNCMHNPTCCDPNSKCYAKDRAVAICLHSCEPGIHLNDPPQWQTPWSCSLVSPSPPSSPSGPSGMGPLASLLRPSDGKLMDFVMYRAQNDANYPLENVNAGNLEGIMWYLQNEVLSGVYGPGPKFGITRILRIRVQVRATQPLLDKGMNFGIRVAFDSGKCTGPDCAMDWHDYGYNVGCNKLGDWPFPTYDTHFEGGIWYSLPGSCPSLSYLHKSDDSACKMNEPGGKCSGVPTGAGDCTWNYENAGDLPLTELYRETSERSFWAGNSNAENRRKVQVAKELFAAKYGPDPPVPPCDFDEAKIFGR</sequence>
<dbReference type="GO" id="GO:0031930">
    <property type="term" value="P:mitochondria-nucleus signaling pathway"/>
    <property type="evidence" value="ECO:0007669"/>
    <property type="project" value="TreeGrafter"/>
</dbReference>
<organism evidence="4">
    <name type="scientific">Cladocopium goreaui</name>
    <dbReference type="NCBI Taxonomy" id="2562237"/>
    <lineage>
        <taxon>Eukaryota</taxon>
        <taxon>Sar</taxon>
        <taxon>Alveolata</taxon>
        <taxon>Dinophyceae</taxon>
        <taxon>Suessiales</taxon>
        <taxon>Symbiodiniaceae</taxon>
        <taxon>Cladocopium</taxon>
    </lineage>
</organism>
<feature type="region of interest" description="Disordered" evidence="3">
    <location>
        <begin position="351"/>
        <end position="378"/>
    </location>
</feature>
<dbReference type="EMBL" id="CAMXCT030000840">
    <property type="protein sequence ID" value="CAL4771169.1"/>
    <property type="molecule type" value="Genomic_DNA"/>
</dbReference>
<dbReference type="EMBL" id="CAMXCT010000840">
    <property type="protein sequence ID" value="CAI3983857.1"/>
    <property type="molecule type" value="Genomic_DNA"/>
</dbReference>
<dbReference type="GO" id="GO:0009507">
    <property type="term" value="C:chloroplast"/>
    <property type="evidence" value="ECO:0007669"/>
    <property type="project" value="TreeGrafter"/>
</dbReference>
<protein>
    <submittedName>
        <fullName evidence="6">Pentatricopeptide repeat-containing protein GUN1, chloroplastic (Pentatricopeptide repeat-containing protein At2g31400) (Protein GENOMES UNCOUPLED 1)</fullName>
    </submittedName>
</protein>
<accession>A0A9P1FRJ4</accession>
<gene>
    <name evidence="4" type="ORF">C1SCF055_LOCUS11434</name>
</gene>
<proteinExistence type="predicted"/>
<evidence type="ECO:0000256" key="1">
    <source>
        <dbReference type="ARBA" id="ARBA00022737"/>
    </source>
</evidence>
<evidence type="ECO:0000313" key="5">
    <source>
        <dbReference type="EMBL" id="CAL1137232.1"/>
    </source>
</evidence>
<dbReference type="Gene3D" id="1.25.40.10">
    <property type="entry name" value="Tetratricopeptide repeat domain"/>
    <property type="match status" value="1"/>
</dbReference>
<reference evidence="5" key="2">
    <citation type="submission" date="2024-04" db="EMBL/GenBank/DDBJ databases">
        <authorList>
            <person name="Chen Y."/>
            <person name="Shah S."/>
            <person name="Dougan E. K."/>
            <person name="Thang M."/>
            <person name="Chan C."/>
        </authorList>
    </citation>
    <scope>NUCLEOTIDE SEQUENCE [LARGE SCALE GENOMIC DNA]</scope>
</reference>
<feature type="repeat" description="PPR" evidence="2">
    <location>
        <begin position="137"/>
        <end position="171"/>
    </location>
</feature>
<evidence type="ECO:0000256" key="3">
    <source>
        <dbReference type="SAM" id="MobiDB-lite"/>
    </source>
</evidence>
<dbReference type="Proteomes" id="UP001152797">
    <property type="component" value="Unassembled WGS sequence"/>
</dbReference>
<dbReference type="AlphaFoldDB" id="A0A9P1FRJ4"/>
<name>A0A9P1FRJ4_9DINO</name>
<keyword evidence="7" id="KW-1185">Reference proteome</keyword>